<reference evidence="2 3" key="1">
    <citation type="journal article" date="2016" name="Nat. Commun.">
        <title>Thousands of microbial genomes shed light on interconnected biogeochemical processes in an aquifer system.</title>
        <authorList>
            <person name="Anantharaman K."/>
            <person name="Brown C.T."/>
            <person name="Hug L.A."/>
            <person name="Sharon I."/>
            <person name="Castelle C.J."/>
            <person name="Probst A.J."/>
            <person name="Thomas B.C."/>
            <person name="Singh A."/>
            <person name="Wilkins M.J."/>
            <person name="Karaoz U."/>
            <person name="Brodie E.L."/>
            <person name="Williams K.H."/>
            <person name="Hubbard S.S."/>
            <person name="Banfield J.F."/>
        </authorList>
    </citation>
    <scope>NUCLEOTIDE SEQUENCE [LARGE SCALE GENOMIC DNA]</scope>
</reference>
<keyword evidence="1" id="KW-1133">Transmembrane helix</keyword>
<organism evidence="2 3">
    <name type="scientific">Candidatus Woykebacteria bacterium RBG_13_40_7b</name>
    <dbReference type="NCBI Taxonomy" id="1802594"/>
    <lineage>
        <taxon>Bacteria</taxon>
        <taxon>Candidatus Woykeibacteriota</taxon>
    </lineage>
</organism>
<keyword evidence="1" id="KW-0812">Transmembrane</keyword>
<proteinExistence type="predicted"/>
<evidence type="ECO:0000256" key="1">
    <source>
        <dbReference type="SAM" id="Phobius"/>
    </source>
</evidence>
<dbReference type="AlphaFoldDB" id="A0A1G1W648"/>
<dbReference type="Proteomes" id="UP000177103">
    <property type="component" value="Unassembled WGS sequence"/>
</dbReference>
<evidence type="ECO:0000313" key="2">
    <source>
        <dbReference type="EMBL" id="OGY23091.1"/>
    </source>
</evidence>
<name>A0A1G1W648_9BACT</name>
<accession>A0A1G1W648</accession>
<gene>
    <name evidence="2" type="ORF">A2Y57_01425</name>
</gene>
<evidence type="ECO:0000313" key="3">
    <source>
        <dbReference type="Proteomes" id="UP000177103"/>
    </source>
</evidence>
<comment type="caution">
    <text evidence="2">The sequence shown here is derived from an EMBL/GenBank/DDBJ whole genome shotgun (WGS) entry which is preliminary data.</text>
</comment>
<sequence>MVNATDEIKDKEQIEVNKTSNALSIVRVVFAVSLLWQGASMVLAYQIATLWIPPRAGFTSLLQGQITQSQTLANWYSNLANSSAIINNIELYIWILVPSFLILISLILFRPKVWPKMVLIGLMLGVIIYSTAVISNKFNAERRKNHYSKSTQGPQRLFDSVKYPDVATYFYKDYNGFDDPSETSFTFSIDAEKEEVINFYLTKGFVPDADKPSYLFKSNVYITPGGQEISWDITITDEIESLNIKARTNDHWY</sequence>
<protein>
    <submittedName>
        <fullName evidence="2">Uncharacterized protein</fullName>
    </submittedName>
</protein>
<keyword evidence="1" id="KW-0472">Membrane</keyword>
<dbReference type="EMBL" id="MHCQ01000047">
    <property type="protein sequence ID" value="OGY23091.1"/>
    <property type="molecule type" value="Genomic_DNA"/>
</dbReference>
<feature type="transmembrane region" description="Helical" evidence="1">
    <location>
        <begin position="117"/>
        <end position="135"/>
    </location>
</feature>
<feature type="transmembrane region" description="Helical" evidence="1">
    <location>
        <begin position="91"/>
        <end position="111"/>
    </location>
</feature>